<dbReference type="EMBL" id="CP002382">
    <property type="protein sequence ID" value="AEP09585.1"/>
    <property type="molecule type" value="Genomic_DNA"/>
</dbReference>
<evidence type="ECO:0000256" key="1">
    <source>
        <dbReference type="ARBA" id="ARBA00022729"/>
    </source>
</evidence>
<keyword evidence="4" id="KW-0564">Palmitate</keyword>
<dbReference type="HOGENOM" id="CLU_042923_3_1_5"/>
<evidence type="ECO:0000256" key="4">
    <source>
        <dbReference type="HAMAP-Rule" id="MF_02071"/>
    </source>
</evidence>
<feature type="domain" description="SPOR" evidence="7">
    <location>
        <begin position="258"/>
        <end position="336"/>
    </location>
</feature>
<dbReference type="OrthoDB" id="9779128at2"/>
<gene>
    <name evidence="4" type="primary">rlpA</name>
    <name evidence="8" type="ordered locus">MICA_1263</name>
</gene>
<dbReference type="RefSeq" id="WP_014102808.1">
    <property type="nucleotide sequence ID" value="NC_016026.1"/>
</dbReference>
<feature type="chain" id="PRO_5009991629" description="Probable endolytic peptidoglycan transglycosylase RlpA" evidence="6">
    <location>
        <begin position="24"/>
        <end position="336"/>
    </location>
</feature>
<dbReference type="SUPFAM" id="SSF50685">
    <property type="entry name" value="Barwin-like endoglucanases"/>
    <property type="match status" value="1"/>
</dbReference>
<evidence type="ECO:0000256" key="2">
    <source>
        <dbReference type="ARBA" id="ARBA00023239"/>
    </source>
</evidence>
<dbReference type="Gene3D" id="2.40.40.10">
    <property type="entry name" value="RlpA-like domain"/>
    <property type="match status" value="1"/>
</dbReference>
<keyword evidence="4 8" id="KW-0449">Lipoprotein</keyword>
<dbReference type="PANTHER" id="PTHR34183">
    <property type="entry name" value="ENDOLYTIC PEPTIDOGLYCAN TRANSGLYCOSYLASE RLPA"/>
    <property type="match status" value="1"/>
</dbReference>
<dbReference type="STRING" id="856793.MICA_1263"/>
<dbReference type="Proteomes" id="UP000009286">
    <property type="component" value="Chromosome"/>
</dbReference>
<keyword evidence="2 4" id="KW-0456">Lyase</keyword>
<organism evidence="8 9">
    <name type="scientific">Micavibrio aeruginosavorus (strain ARL-13)</name>
    <dbReference type="NCBI Taxonomy" id="856793"/>
    <lineage>
        <taxon>Bacteria</taxon>
        <taxon>Pseudomonadati</taxon>
        <taxon>Bdellovibrionota</taxon>
        <taxon>Bdellovibrionia</taxon>
        <taxon>Bdellovibrionales</taxon>
        <taxon>Pseudobdellovibrionaceae</taxon>
        <taxon>Micavibrio</taxon>
    </lineage>
</organism>
<reference evidence="8 9" key="1">
    <citation type="journal article" date="2011" name="BMC Genomics">
        <title>Genomic insights into an obligate epibiotic bacterial predator: Micavibrio aeruginosavorus ARL-13.</title>
        <authorList>
            <person name="Wang Z."/>
            <person name="Kadouri D."/>
            <person name="Wu M."/>
        </authorList>
    </citation>
    <scope>NUCLEOTIDE SEQUENCE [LARGE SCALE GENOMIC DNA]</scope>
    <source>
        <strain evidence="8 9">ARL-13</strain>
    </source>
</reference>
<name>G2KRM3_MICAA</name>
<evidence type="ECO:0000256" key="6">
    <source>
        <dbReference type="SAM" id="SignalP"/>
    </source>
</evidence>
<dbReference type="InterPro" id="IPR009009">
    <property type="entry name" value="RlpA-like_DPBB"/>
</dbReference>
<dbReference type="GO" id="GO:0008932">
    <property type="term" value="F:lytic endotransglycosylase activity"/>
    <property type="evidence" value="ECO:0007669"/>
    <property type="project" value="UniProtKB-UniRule"/>
</dbReference>
<dbReference type="eggNOG" id="COG0797">
    <property type="taxonomic scope" value="Bacteria"/>
</dbReference>
<dbReference type="SUPFAM" id="SSF110997">
    <property type="entry name" value="Sporulation related repeat"/>
    <property type="match status" value="1"/>
</dbReference>
<dbReference type="NCBIfam" id="TIGR00413">
    <property type="entry name" value="rlpA"/>
    <property type="match status" value="1"/>
</dbReference>
<keyword evidence="4" id="KW-1003">Cell membrane</keyword>
<dbReference type="GO" id="GO:0005886">
    <property type="term" value="C:plasma membrane"/>
    <property type="evidence" value="ECO:0007669"/>
    <property type="project" value="UniProtKB-SubCell"/>
</dbReference>
<dbReference type="EC" id="4.2.2.-" evidence="4"/>
<dbReference type="InterPro" id="IPR036680">
    <property type="entry name" value="SPOR-like_sf"/>
</dbReference>
<dbReference type="CDD" id="cd22268">
    <property type="entry name" value="DPBB_RlpA-like"/>
    <property type="match status" value="1"/>
</dbReference>
<dbReference type="InterPro" id="IPR034718">
    <property type="entry name" value="RlpA"/>
</dbReference>
<keyword evidence="3 4" id="KW-0961">Cell wall biogenesis/degradation</keyword>
<evidence type="ECO:0000256" key="3">
    <source>
        <dbReference type="ARBA" id="ARBA00023316"/>
    </source>
</evidence>
<dbReference type="Pfam" id="PF03330">
    <property type="entry name" value="DPBB_1"/>
    <property type="match status" value="1"/>
</dbReference>
<dbReference type="InterPro" id="IPR036908">
    <property type="entry name" value="RlpA-like_sf"/>
</dbReference>
<comment type="subcellular location">
    <subcellularLocation>
        <location evidence="4">Cell membrane</location>
        <topology evidence="4">Lipid-anchor</topology>
    </subcellularLocation>
</comment>
<evidence type="ECO:0000313" key="9">
    <source>
        <dbReference type="Proteomes" id="UP000009286"/>
    </source>
</evidence>
<evidence type="ECO:0000259" key="7">
    <source>
        <dbReference type="PROSITE" id="PS51724"/>
    </source>
</evidence>
<dbReference type="eggNOG" id="COG3087">
    <property type="taxonomic scope" value="Bacteria"/>
</dbReference>
<comment type="function">
    <text evidence="4">Lytic transglycosylase with a strong preference for naked glycan strands that lack stem peptides.</text>
</comment>
<dbReference type="InterPro" id="IPR007730">
    <property type="entry name" value="SPOR-like_dom"/>
</dbReference>
<proteinExistence type="inferred from homology"/>
<sequence length="336" mass="36053">MKKFFLLAVASLLLSACTEMEYASHLTKQAMGPDGQYASNSGGSIGQTKLPDGKTHEGLYKVGKPYKIEGQWYYPKETYSHVETGIASWYGPGFDGKRTASGEIFNSDELTAAHRTLQMPSLVRVTNLDNGKSVIVRVNDRGPYKRGRVIDLSKRAADLLGFRNLGTAKVKIELLPEESLVAANMAKQGQSTKGIEMAANNGKLSAPTAQRGSVQTASLNNDTSIVGRPASVESEVLPPGHTDATGRYLPDPIVTQMPVTRTGIYVQAGAFTVRENAENLKNTLGSLGSVSVHTAQVKGQQFYRVRIGPVADVTAADKMLNTVVGMGHNNALIVVD</sequence>
<evidence type="ECO:0000313" key="8">
    <source>
        <dbReference type="EMBL" id="AEP09585.1"/>
    </source>
</evidence>
<dbReference type="GO" id="GO:0042834">
    <property type="term" value="F:peptidoglycan binding"/>
    <property type="evidence" value="ECO:0007669"/>
    <property type="project" value="InterPro"/>
</dbReference>
<dbReference type="GO" id="GO:0000270">
    <property type="term" value="P:peptidoglycan metabolic process"/>
    <property type="evidence" value="ECO:0007669"/>
    <property type="project" value="UniProtKB-UniRule"/>
</dbReference>
<dbReference type="PROSITE" id="PS51724">
    <property type="entry name" value="SPOR"/>
    <property type="match status" value="1"/>
</dbReference>
<keyword evidence="9" id="KW-1185">Reference proteome</keyword>
<dbReference type="InterPro" id="IPR012997">
    <property type="entry name" value="RplA"/>
</dbReference>
<dbReference type="HAMAP" id="MF_02071">
    <property type="entry name" value="RlpA"/>
    <property type="match status" value="1"/>
</dbReference>
<feature type="signal peptide" evidence="6">
    <location>
        <begin position="1"/>
        <end position="23"/>
    </location>
</feature>
<comment type="similarity">
    <text evidence="4 5">Belongs to the RlpA family.</text>
</comment>
<evidence type="ECO:0000256" key="5">
    <source>
        <dbReference type="RuleBase" id="RU003495"/>
    </source>
</evidence>
<dbReference type="GO" id="GO:0071555">
    <property type="term" value="P:cell wall organization"/>
    <property type="evidence" value="ECO:0007669"/>
    <property type="project" value="UniProtKB-KW"/>
</dbReference>
<dbReference type="Gene3D" id="3.30.70.1070">
    <property type="entry name" value="Sporulation related repeat"/>
    <property type="match status" value="1"/>
</dbReference>
<dbReference type="Pfam" id="PF05036">
    <property type="entry name" value="SPOR"/>
    <property type="match status" value="1"/>
</dbReference>
<protein>
    <recommendedName>
        <fullName evidence="4">Probable endolytic peptidoglycan transglycosylase RlpA</fullName>
        <ecNumber evidence="4">4.2.2.-</ecNumber>
    </recommendedName>
</protein>
<dbReference type="KEGG" id="mai:MICA_1263"/>
<keyword evidence="1 6" id="KW-0732">Signal</keyword>
<dbReference type="PROSITE" id="PS51257">
    <property type="entry name" value="PROKAR_LIPOPROTEIN"/>
    <property type="match status" value="1"/>
</dbReference>
<keyword evidence="4" id="KW-0472">Membrane</keyword>
<dbReference type="AlphaFoldDB" id="G2KRM3"/>
<accession>G2KRM3</accession>
<dbReference type="PANTHER" id="PTHR34183:SF1">
    <property type="entry name" value="ENDOLYTIC PEPTIDOGLYCAN TRANSGLYCOSYLASE RLPA"/>
    <property type="match status" value="1"/>
</dbReference>